<dbReference type="InterPro" id="IPR052755">
    <property type="entry name" value="Lysozyme_Inhibitor_LprI"/>
</dbReference>
<dbReference type="Proteomes" id="UP000254040">
    <property type="component" value="Unassembled WGS sequence"/>
</dbReference>
<evidence type="ECO:0000313" key="6">
    <source>
        <dbReference type="Proteomes" id="UP000254040"/>
    </source>
</evidence>
<dbReference type="AlphaFoldDB" id="A0A378JX81"/>
<dbReference type="RefSeq" id="WP_028383543.1">
    <property type="nucleotide sequence ID" value="NZ_CAAAJG010000002.1"/>
</dbReference>
<evidence type="ECO:0000313" key="3">
    <source>
        <dbReference type="EMBL" id="KTD35433.1"/>
    </source>
</evidence>
<gene>
    <name evidence="3" type="ORF">Lmor_0880</name>
    <name evidence="4" type="ORF">NCTC12239_00936</name>
</gene>
<reference evidence="3 5" key="1">
    <citation type="submission" date="2015-11" db="EMBL/GenBank/DDBJ databases">
        <title>Genomic analysis of 38 Legionella species identifies large and diverse effector repertoires.</title>
        <authorList>
            <person name="Burstein D."/>
            <person name="Amaro F."/>
            <person name="Zusman T."/>
            <person name="Lifshitz Z."/>
            <person name="Cohen O."/>
            <person name="Gilbert J.A."/>
            <person name="Pupko T."/>
            <person name="Shuman H.A."/>
            <person name="Segal G."/>
        </authorList>
    </citation>
    <scope>NUCLEOTIDE SEQUENCE [LARGE SCALE GENOMIC DNA]</scope>
    <source>
        <strain evidence="3 5">ATCC 43877</strain>
    </source>
</reference>
<feature type="signal peptide" evidence="1">
    <location>
        <begin position="1"/>
        <end position="24"/>
    </location>
</feature>
<dbReference type="STRING" id="39962.Lmor_0880"/>
<dbReference type="PANTHER" id="PTHR37549:SF1">
    <property type="entry name" value="LIPOPROTEIN LPRI"/>
    <property type="match status" value="1"/>
</dbReference>
<proteinExistence type="predicted"/>
<protein>
    <submittedName>
        <fullName evidence="4">Uncharacterized protein conserved in bacteria, putative lipoprotein</fullName>
    </submittedName>
</protein>
<evidence type="ECO:0000313" key="4">
    <source>
        <dbReference type="EMBL" id="STX62018.1"/>
    </source>
</evidence>
<feature type="domain" description="Lysozyme inhibitor LprI-like N-terminal" evidence="2">
    <location>
        <begin position="45"/>
        <end position="119"/>
    </location>
</feature>
<dbReference type="PANTHER" id="PTHR37549">
    <property type="entry name" value="LIPOPROTEIN LPRI"/>
    <property type="match status" value="1"/>
</dbReference>
<sequence>MLKQRFFLSFLVLFNLMHASNCLAESLKANPSGTKSQIYVTSFNCNKARTKTEHAICHSEKLADADRHLSKLYYHLESKQPADFVNKQKMWLKERDYCAFSLNIEHCLLSKYQDRILQLKILQSSVLLKELHDEDPKVVNHPVFPILQKHSILLKKVVYSSDGKCPTFHVKFKIYPLSTQLNEYSKKAYTELLDANSSLPYALVDEDNDFKVNVGFSDKAKTQIIIRSAEVSSPTTCLDGTVSPDAEHYTVIAQMKKQILNSPFKARIHQKNGGELIAYLYAIDEKTIPYEYYGCTNGIKLRTNAKTGNYYIYLYDELTDYFYPTRIPVWKGDKPAIMGIEGATFGNVVASNDLKPGTLVLSQRDTCQKSYYETFRLWDDQLSLQKIASFQSDTDWDFYQRNKNV</sequence>
<dbReference type="Pfam" id="PF07007">
    <property type="entry name" value="LprI"/>
    <property type="match status" value="1"/>
</dbReference>
<reference evidence="4 6" key="2">
    <citation type="submission" date="2018-06" db="EMBL/GenBank/DDBJ databases">
        <authorList>
            <consortium name="Pathogen Informatics"/>
            <person name="Doyle S."/>
        </authorList>
    </citation>
    <scope>NUCLEOTIDE SEQUENCE [LARGE SCALE GENOMIC DNA]</scope>
    <source>
        <strain evidence="4 6">NCTC12239</strain>
    </source>
</reference>
<dbReference type="InterPro" id="IPR009739">
    <property type="entry name" value="LprI-like_N"/>
</dbReference>
<organism evidence="4 6">
    <name type="scientific">Legionella moravica</name>
    <dbReference type="NCBI Taxonomy" id="39962"/>
    <lineage>
        <taxon>Bacteria</taxon>
        <taxon>Pseudomonadati</taxon>
        <taxon>Pseudomonadota</taxon>
        <taxon>Gammaproteobacteria</taxon>
        <taxon>Legionellales</taxon>
        <taxon>Legionellaceae</taxon>
        <taxon>Legionella</taxon>
    </lineage>
</organism>
<dbReference type="EMBL" id="UGOG01000001">
    <property type="protein sequence ID" value="STX62018.1"/>
    <property type="molecule type" value="Genomic_DNA"/>
</dbReference>
<name>A0A378JX81_9GAMM</name>
<keyword evidence="4" id="KW-0449">Lipoprotein</keyword>
<feature type="chain" id="PRO_5016855152" evidence="1">
    <location>
        <begin position="25"/>
        <end position="405"/>
    </location>
</feature>
<evidence type="ECO:0000259" key="2">
    <source>
        <dbReference type="Pfam" id="PF07007"/>
    </source>
</evidence>
<dbReference type="Proteomes" id="UP000054985">
    <property type="component" value="Unassembled WGS sequence"/>
</dbReference>
<dbReference type="EMBL" id="LNYN01000014">
    <property type="protein sequence ID" value="KTD35433.1"/>
    <property type="molecule type" value="Genomic_DNA"/>
</dbReference>
<keyword evidence="5" id="KW-1185">Reference proteome</keyword>
<evidence type="ECO:0000313" key="5">
    <source>
        <dbReference type="Proteomes" id="UP000054985"/>
    </source>
</evidence>
<accession>A0A378JX81</accession>
<evidence type="ECO:0000256" key="1">
    <source>
        <dbReference type="SAM" id="SignalP"/>
    </source>
</evidence>
<keyword evidence="1" id="KW-0732">Signal</keyword>
<dbReference type="GO" id="GO:0005576">
    <property type="term" value="C:extracellular region"/>
    <property type="evidence" value="ECO:0007669"/>
    <property type="project" value="TreeGrafter"/>
</dbReference>